<dbReference type="InterPro" id="IPR051181">
    <property type="entry name" value="CAF1_poly(A)_ribonucleases"/>
</dbReference>
<proteinExistence type="inferred from homology"/>
<sequence>MEITVSNFAYHLPSILNEIAASCFVALDLELSGIALSAKFQGNRSLQKHYEANKAAAEKYQVLQVGLTTCREDKEKGSYLLRPYNFPLNPCLDRNLNVNRDCTLMGWSMEFLVGHKFDVGTLFTHGIRYLSREEEIIARQEAARRWAPSEPTEVIEDNLRDEGDVRFMEAVRRLIDAWMAGGKVSSFHLLATPRRSSSREANRLSQTRGTYITIPPLDNGQEIACHSMPNDLSKPQKWLVHNLIKTEYPGLKTRGMPAYIQIEQRNGGAMEYEARIRESDFRIRKHVGFRWIAEALAGGDLSSLDSSLDSSIFEGFLGDGHPPSITAKSLSERLKCRLKEHRPILVGHNSFTDMVFFYRCFLGPLPNKVEDFISLIHETFPVIMDTKYLATQDFDAMNPSSSLEELNKTLAKIKTPNIEIDSLHSKYLYRGFAHEAGYDSMLTAIAFLKLATHLEGGKVPKGKRGRLEDISYGLATPTTTLVEDLFPSFPGNGFQEFFDTEQEEGEEQQAKEPVLKHVLAFTQSKKINDKVQHGILIPRLGTSFWRGYGNKLRVFGATEKTVHFGPVEKTACLKPMKKTESLEATNGAIQVDGVNDKKNPVVREGILINFS</sequence>
<evidence type="ECO:0000313" key="3">
    <source>
        <dbReference type="Proteomes" id="UP000190744"/>
    </source>
</evidence>
<comment type="similarity">
    <text evidence="1">Belongs to the CAF1 family.</text>
</comment>
<dbReference type="GO" id="GO:1990432">
    <property type="term" value="P:siRNA 3'-end processing"/>
    <property type="evidence" value="ECO:0007669"/>
    <property type="project" value="TreeGrafter"/>
</dbReference>
<dbReference type="InterPro" id="IPR036397">
    <property type="entry name" value="RNaseH_sf"/>
</dbReference>
<organism evidence="2 3">
    <name type="scientific">Penicillium brasilianum</name>
    <dbReference type="NCBI Taxonomy" id="104259"/>
    <lineage>
        <taxon>Eukaryota</taxon>
        <taxon>Fungi</taxon>
        <taxon>Dikarya</taxon>
        <taxon>Ascomycota</taxon>
        <taxon>Pezizomycotina</taxon>
        <taxon>Eurotiomycetes</taxon>
        <taxon>Eurotiomycetidae</taxon>
        <taxon>Eurotiales</taxon>
        <taxon>Aspergillaceae</taxon>
        <taxon>Penicillium</taxon>
    </lineage>
</organism>
<dbReference type="PANTHER" id="PTHR15092:SF22">
    <property type="entry name" value="POLY(A)-SPECIFIC RIBONUCLEASE PNLDC1"/>
    <property type="match status" value="1"/>
</dbReference>
<dbReference type="GO" id="GO:1990431">
    <property type="term" value="P:priRNA 3'-end processing"/>
    <property type="evidence" value="ECO:0007669"/>
    <property type="project" value="TreeGrafter"/>
</dbReference>
<dbReference type="GO" id="GO:0000175">
    <property type="term" value="F:3'-5'-RNA exonuclease activity"/>
    <property type="evidence" value="ECO:0007669"/>
    <property type="project" value="TreeGrafter"/>
</dbReference>
<accession>A0A1S9RSJ8</accession>
<dbReference type="InterPro" id="IPR012337">
    <property type="entry name" value="RNaseH-like_sf"/>
</dbReference>
<name>A0A1S9RSJ8_PENBI</name>
<dbReference type="AlphaFoldDB" id="A0A1S9RSJ8"/>
<dbReference type="InterPro" id="IPR006941">
    <property type="entry name" value="RNase_CAF1"/>
</dbReference>
<dbReference type="Pfam" id="PF04857">
    <property type="entry name" value="CAF1"/>
    <property type="match status" value="1"/>
</dbReference>
<dbReference type="PANTHER" id="PTHR15092">
    <property type="entry name" value="POLY A -SPECIFIC RIBONUCLEASE/TARGET OF EGR1, MEMBER 1"/>
    <property type="match status" value="1"/>
</dbReference>
<reference evidence="3" key="1">
    <citation type="submission" date="2015-09" db="EMBL/GenBank/DDBJ databases">
        <authorList>
            <person name="Fill T.P."/>
            <person name="Baretta J.F."/>
            <person name="de Almeida L.G."/>
            <person name="Rocha M."/>
            <person name="de Souza D.H."/>
            <person name="Malavazi I."/>
            <person name="Cerdeira L.T."/>
            <person name="Hong H."/>
            <person name="Samborskyy M."/>
            <person name="de Vasconcelos A.T."/>
            <person name="Leadlay P."/>
            <person name="Rodrigues-Filho E."/>
        </authorList>
    </citation>
    <scope>NUCLEOTIDE SEQUENCE [LARGE SCALE GENOMIC DNA]</scope>
    <source>
        <strain evidence="3">LaBioMMi 136</strain>
    </source>
</reference>
<dbReference type="GO" id="GO:0000289">
    <property type="term" value="P:nuclear-transcribed mRNA poly(A) tail shortening"/>
    <property type="evidence" value="ECO:0007669"/>
    <property type="project" value="TreeGrafter"/>
</dbReference>
<dbReference type="GO" id="GO:0005634">
    <property type="term" value="C:nucleus"/>
    <property type="evidence" value="ECO:0007669"/>
    <property type="project" value="TreeGrafter"/>
</dbReference>
<comment type="caution">
    <text evidence="2">The sequence shown here is derived from an EMBL/GenBank/DDBJ whole genome shotgun (WGS) entry which is preliminary data.</text>
</comment>
<dbReference type="Gene3D" id="3.30.420.10">
    <property type="entry name" value="Ribonuclease H-like superfamily/Ribonuclease H"/>
    <property type="match status" value="2"/>
</dbReference>
<dbReference type="GO" id="GO:0003723">
    <property type="term" value="F:RNA binding"/>
    <property type="evidence" value="ECO:0007669"/>
    <property type="project" value="TreeGrafter"/>
</dbReference>
<dbReference type="SUPFAM" id="SSF53098">
    <property type="entry name" value="Ribonuclease H-like"/>
    <property type="match status" value="1"/>
</dbReference>
<gene>
    <name evidence="2" type="ORF">PEBR_12284</name>
</gene>
<dbReference type="EMBL" id="LJBN01000118">
    <property type="protein sequence ID" value="OOQ88475.1"/>
    <property type="molecule type" value="Genomic_DNA"/>
</dbReference>
<evidence type="ECO:0000256" key="1">
    <source>
        <dbReference type="ARBA" id="ARBA00008372"/>
    </source>
</evidence>
<protein>
    <submittedName>
        <fullName evidence="2">Uncharacterized protein</fullName>
    </submittedName>
</protein>
<evidence type="ECO:0000313" key="2">
    <source>
        <dbReference type="EMBL" id="OOQ88475.1"/>
    </source>
</evidence>
<dbReference type="Proteomes" id="UP000190744">
    <property type="component" value="Unassembled WGS sequence"/>
</dbReference>